<evidence type="ECO:0000259" key="2">
    <source>
        <dbReference type="Pfam" id="PF20153"/>
    </source>
</evidence>
<evidence type="ECO:0000313" key="3">
    <source>
        <dbReference type="EMBL" id="CCO31510.1"/>
    </source>
</evidence>
<protein>
    <recommendedName>
        <fullName evidence="2">DUF6535 domain-containing protein</fullName>
    </recommendedName>
</protein>
<dbReference type="EMBL" id="CAOJ01008318">
    <property type="protein sequence ID" value="CCO31510.1"/>
    <property type="molecule type" value="Genomic_DNA"/>
</dbReference>
<comment type="caution">
    <text evidence="3">The sequence shown here is derived from an EMBL/GenBank/DDBJ whole genome shotgun (WGS) entry which is preliminary data.</text>
</comment>
<name>M5BY34_THACB</name>
<keyword evidence="1" id="KW-0812">Transmembrane</keyword>
<organism evidence="3 4">
    <name type="scientific">Thanatephorus cucumeris (strain AG1-IB / isolate 7/3/14)</name>
    <name type="common">Lettuce bottom rot fungus</name>
    <name type="synonym">Rhizoctonia solani</name>
    <dbReference type="NCBI Taxonomy" id="1108050"/>
    <lineage>
        <taxon>Eukaryota</taxon>
        <taxon>Fungi</taxon>
        <taxon>Dikarya</taxon>
        <taxon>Basidiomycota</taxon>
        <taxon>Agaricomycotina</taxon>
        <taxon>Agaricomycetes</taxon>
        <taxon>Cantharellales</taxon>
        <taxon>Ceratobasidiaceae</taxon>
        <taxon>Rhizoctonia</taxon>
        <taxon>Rhizoctonia solani AG-1</taxon>
    </lineage>
</organism>
<dbReference type="Proteomes" id="UP000012065">
    <property type="component" value="Unassembled WGS sequence"/>
</dbReference>
<evidence type="ECO:0000313" key="4">
    <source>
        <dbReference type="Proteomes" id="UP000012065"/>
    </source>
</evidence>
<gene>
    <name evidence="3" type="ORF">BN14_05554</name>
</gene>
<reference evidence="3 4" key="1">
    <citation type="journal article" date="2013" name="J. Biotechnol.">
        <title>Establishment and interpretation of the genome sequence of the phytopathogenic fungus Rhizoctonia solani AG1-IB isolate 7/3/14.</title>
        <authorList>
            <person name="Wibberg D.W."/>
            <person name="Jelonek L.J."/>
            <person name="Rupp O.R."/>
            <person name="Hennig M.H."/>
            <person name="Eikmeyer F.E."/>
            <person name="Goesmann A.G."/>
            <person name="Hartmann A.H."/>
            <person name="Borriss R.B."/>
            <person name="Grosch R.G."/>
            <person name="Puehler A.P."/>
            <person name="Schlueter A.S."/>
        </authorList>
    </citation>
    <scope>NUCLEOTIDE SEQUENCE [LARGE SCALE GENOMIC DNA]</scope>
    <source>
        <strain evidence="4">AG1-IB / isolate 7/3/14</strain>
    </source>
</reference>
<dbReference type="Pfam" id="PF20153">
    <property type="entry name" value="DUF6535"/>
    <property type="match status" value="1"/>
</dbReference>
<feature type="domain" description="DUF6535" evidence="2">
    <location>
        <begin position="47"/>
        <end position="138"/>
    </location>
</feature>
<keyword evidence="1" id="KW-0472">Membrane</keyword>
<keyword evidence="1" id="KW-1133">Transmembrane helix</keyword>
<feature type="transmembrane region" description="Helical" evidence="1">
    <location>
        <begin position="71"/>
        <end position="88"/>
    </location>
</feature>
<proteinExistence type="predicted"/>
<sequence>MSSSQTNRPEISHNWSTVEELNYQRRGERGVDYDEYGAEMEPNARVWRVYVDETDKADKELVDGWNGAMDVMLVLAALYSAILTAFVIESSKDLKPDYSELSARTLLTISQTLLSPPVASPEVMSTDLPEFIPATAAVVPRNGATPSCRGERERNLRKVD</sequence>
<dbReference type="HOGENOM" id="CLU_1653340_0_0_1"/>
<dbReference type="InterPro" id="IPR045338">
    <property type="entry name" value="DUF6535"/>
</dbReference>
<accession>M5BY34</accession>
<evidence type="ECO:0000256" key="1">
    <source>
        <dbReference type="SAM" id="Phobius"/>
    </source>
</evidence>
<dbReference type="AlphaFoldDB" id="M5BY34"/>